<comment type="caution">
    <text evidence="2">The sequence shown here is derived from an EMBL/GenBank/DDBJ whole genome shotgun (WGS) entry which is preliminary data.</text>
</comment>
<dbReference type="EMBL" id="JAEKNN010000036">
    <property type="protein sequence ID" value="MBJ7609331.1"/>
    <property type="molecule type" value="Genomic_DNA"/>
</dbReference>
<evidence type="ECO:0000313" key="3">
    <source>
        <dbReference type="Proteomes" id="UP000614410"/>
    </source>
</evidence>
<sequence>MLVGATPEAATLGAAVRRGLDKASSEQVLWAASPDEYSAEAARHRMGWRHFMVDGLRLPEDGEYHPEILIEVAISPEGSLQLRPSQRHRESKARDPLEVSAQSSDAELGRALLELSDSLVPQWPIEHSGSITVANGRLLAHAFVSVDITQHPAPPFIALPSLDDVALLANSIREVLATGPLVTAEPDPQWALIFKERMGDEYPRLRPTGAVHFDSDRAGRLDLCAMKYGPNGAGHGISSSRLLAPVDDVELVAALGAAFRAATSAPDVTSPFGYKTAWLSVRSGDSAAIISALSLRPGHPATWATATELVAGETDAVMVTPPVSAWTFLVTPAWIGRRPDIADLSRQLGAEVCFFETHRVTEMHGWARAVKGKITREFEYVGEQGTRVSTGAITAAERRLGIGPAASYFPSGDEDPAVAPTEETVMRLFNAWVMPATTMTPAASSSEPTCDVRALS</sequence>
<protein>
    <submittedName>
        <fullName evidence="2">Uncharacterized protein</fullName>
    </submittedName>
</protein>
<organism evidence="2 3">
    <name type="scientific">Candidatus Amunia macphersoniae</name>
    <dbReference type="NCBI Taxonomy" id="3127014"/>
    <lineage>
        <taxon>Bacteria</taxon>
        <taxon>Bacillati</taxon>
        <taxon>Candidatus Dormiibacterota</taxon>
        <taxon>Candidatus Dormibacteria</taxon>
        <taxon>Candidatus Aeolococcales</taxon>
        <taxon>Candidatus Aeolococcaceae</taxon>
        <taxon>Candidatus Amunia</taxon>
    </lineage>
</organism>
<evidence type="ECO:0000313" key="2">
    <source>
        <dbReference type="EMBL" id="MBJ7609331.1"/>
    </source>
</evidence>
<gene>
    <name evidence="2" type="ORF">JF887_07850</name>
</gene>
<accession>A0A934KIC5</accession>
<dbReference type="Proteomes" id="UP000614410">
    <property type="component" value="Unassembled WGS sequence"/>
</dbReference>
<reference evidence="2 3" key="1">
    <citation type="submission" date="2020-10" db="EMBL/GenBank/DDBJ databases">
        <title>Ca. Dormibacterota MAGs.</title>
        <authorList>
            <person name="Montgomery K."/>
        </authorList>
    </citation>
    <scope>NUCLEOTIDE SEQUENCE [LARGE SCALE GENOMIC DNA]</scope>
    <source>
        <strain evidence="2">Mitchell_Peninsula_5</strain>
    </source>
</reference>
<evidence type="ECO:0000256" key="1">
    <source>
        <dbReference type="SAM" id="MobiDB-lite"/>
    </source>
</evidence>
<proteinExistence type="predicted"/>
<feature type="region of interest" description="Disordered" evidence="1">
    <location>
        <begin position="81"/>
        <end position="101"/>
    </location>
</feature>
<name>A0A934KIC5_9BACT</name>
<dbReference type="AlphaFoldDB" id="A0A934KIC5"/>